<dbReference type="InterPro" id="IPR008797">
    <property type="entry name" value="PSII_PsbQ"/>
</dbReference>
<organism evidence="6 7">
    <name type="scientific">Phormidesmis priestleyi</name>
    <dbReference type="NCBI Taxonomy" id="268141"/>
    <lineage>
        <taxon>Bacteria</taxon>
        <taxon>Bacillati</taxon>
        <taxon>Cyanobacteriota</taxon>
        <taxon>Cyanophyceae</taxon>
        <taxon>Leptolyngbyales</taxon>
        <taxon>Leptolyngbyaceae</taxon>
        <taxon>Phormidesmis</taxon>
    </lineage>
</organism>
<dbReference type="Proteomes" id="UP000249794">
    <property type="component" value="Unassembled WGS sequence"/>
</dbReference>
<reference evidence="6 7" key="2">
    <citation type="submission" date="2018-06" db="EMBL/GenBank/DDBJ databases">
        <title>Metagenomic assembly of (sub)arctic Cyanobacteria and their associated microbiome from non-axenic cultures.</title>
        <authorList>
            <person name="Baurain D."/>
        </authorList>
    </citation>
    <scope>NUCLEOTIDE SEQUENCE [LARGE SCALE GENOMIC DNA]</scope>
    <source>
        <strain evidence="6">ULC027bin1</strain>
    </source>
</reference>
<feature type="region of interest" description="Disordered" evidence="4">
    <location>
        <begin position="162"/>
        <end position="199"/>
    </location>
</feature>
<evidence type="ECO:0000256" key="3">
    <source>
        <dbReference type="ARBA" id="ARBA00023136"/>
    </source>
</evidence>
<dbReference type="AlphaFoldDB" id="A0A2W4XDN2"/>
<proteinExistence type="predicted"/>
<dbReference type="GO" id="GO:0019898">
    <property type="term" value="C:extrinsic component of membrane"/>
    <property type="evidence" value="ECO:0007669"/>
    <property type="project" value="InterPro"/>
</dbReference>
<comment type="caution">
    <text evidence="6">The sequence shown here is derived from an EMBL/GenBank/DDBJ whole genome shotgun (WGS) entry which is preliminary data.</text>
</comment>
<evidence type="ECO:0000256" key="4">
    <source>
        <dbReference type="SAM" id="MobiDB-lite"/>
    </source>
</evidence>
<dbReference type="InterPro" id="IPR017487">
    <property type="entry name" value="PSII_PsbQ_cyanobac"/>
</dbReference>
<feature type="compositionally biased region" description="Acidic residues" evidence="4">
    <location>
        <begin position="189"/>
        <end position="199"/>
    </location>
</feature>
<protein>
    <submittedName>
        <fullName evidence="6">Photosystem II protein PsbQ</fullName>
    </submittedName>
</protein>
<name>A0A2W4XDN2_9CYAN</name>
<comment type="subcellular location">
    <subcellularLocation>
        <location evidence="1">Membrane</location>
    </subcellularLocation>
</comment>
<evidence type="ECO:0000256" key="1">
    <source>
        <dbReference type="ARBA" id="ARBA00004370"/>
    </source>
</evidence>
<evidence type="ECO:0000313" key="6">
    <source>
        <dbReference type="EMBL" id="PZO55134.1"/>
    </source>
</evidence>
<keyword evidence="3" id="KW-0472">Membrane</keyword>
<sequence length="199" mass="21830">MKRYRAVVGVLLAAIATFLVSCGSGPTAVAPTYTPEKIAQLQSYVGRIEANRIRLPELEKYIEKDNWVNVDNFTHGPLGQLRSELSRLSSQLLPADQSKAEVLSEDILGHLQKLDEASTKRDYSGAIAQYREFVGDFDALLSVVPEAARQKASAPTVKTPSVYDMTTSIPDPEEVRPEPEDMVRTPVLLDDETPAAEAS</sequence>
<reference evidence="7" key="1">
    <citation type="submission" date="2018-04" db="EMBL/GenBank/DDBJ databases">
        <authorList>
            <person name="Cornet L."/>
        </authorList>
    </citation>
    <scope>NUCLEOTIDE SEQUENCE [LARGE SCALE GENOMIC DNA]</scope>
</reference>
<gene>
    <name evidence="6" type="primary">psbQ</name>
    <name evidence="6" type="ORF">DCF15_11150</name>
</gene>
<dbReference type="InterPro" id="IPR023222">
    <property type="entry name" value="PsbQ-like_dom_sf"/>
</dbReference>
<dbReference type="PROSITE" id="PS51257">
    <property type="entry name" value="PROKAR_LIPOPROTEIN"/>
    <property type="match status" value="1"/>
</dbReference>
<dbReference type="Gene3D" id="1.20.120.290">
    <property type="entry name" value="Oxygen-evolving enhancer protein 3 (PsbQ), four-helix up-down bundle"/>
    <property type="match status" value="1"/>
</dbReference>
<accession>A0A2W4XDN2</accession>
<evidence type="ECO:0000313" key="7">
    <source>
        <dbReference type="Proteomes" id="UP000249794"/>
    </source>
</evidence>
<dbReference type="NCBIfam" id="TIGR03042">
    <property type="entry name" value="PS_II_psbQ_bact"/>
    <property type="match status" value="1"/>
</dbReference>
<evidence type="ECO:0000256" key="2">
    <source>
        <dbReference type="ARBA" id="ARBA00023078"/>
    </source>
</evidence>
<feature type="signal peptide" evidence="5">
    <location>
        <begin position="1"/>
        <end position="21"/>
    </location>
</feature>
<keyword evidence="2" id="KW-0793">Thylakoid</keyword>
<dbReference type="EMBL" id="QBMP01000105">
    <property type="protein sequence ID" value="PZO55134.1"/>
    <property type="molecule type" value="Genomic_DNA"/>
</dbReference>
<dbReference type="Pfam" id="PF05757">
    <property type="entry name" value="PsbQ"/>
    <property type="match status" value="1"/>
</dbReference>
<dbReference type="SUPFAM" id="SSF101112">
    <property type="entry name" value="Oxygen-evolving enhancer protein 3"/>
    <property type="match status" value="1"/>
</dbReference>
<dbReference type="GO" id="GO:0015979">
    <property type="term" value="P:photosynthesis"/>
    <property type="evidence" value="ECO:0007669"/>
    <property type="project" value="InterPro"/>
</dbReference>
<dbReference type="GO" id="GO:0009654">
    <property type="term" value="C:photosystem II oxygen evolving complex"/>
    <property type="evidence" value="ECO:0007669"/>
    <property type="project" value="InterPro"/>
</dbReference>
<keyword evidence="5" id="KW-0732">Signal</keyword>
<feature type="chain" id="PRO_5015894179" evidence="5">
    <location>
        <begin position="22"/>
        <end position="199"/>
    </location>
</feature>
<dbReference type="GO" id="GO:0005509">
    <property type="term" value="F:calcium ion binding"/>
    <property type="evidence" value="ECO:0007669"/>
    <property type="project" value="InterPro"/>
</dbReference>
<feature type="compositionally biased region" description="Basic and acidic residues" evidence="4">
    <location>
        <begin position="173"/>
        <end position="183"/>
    </location>
</feature>
<evidence type="ECO:0000256" key="5">
    <source>
        <dbReference type="SAM" id="SignalP"/>
    </source>
</evidence>